<reference evidence="1 2" key="2">
    <citation type="journal article" date="2011" name="Appl. Environ. Microbiol.">
        <title>Diversity and plasticity of the intracellular plant pathogen and insect symbiont, 'Candidatus Liberibacter asiaticus', revealed by hyper variable prophage genes with intragenic tandem repeats.</title>
        <authorList>
            <person name="Zhou L."/>
            <person name="Powell C.A."/>
            <person name="Hoffman M.T."/>
            <person name="Li W."/>
            <person name="Fan G."/>
            <person name="Liu B."/>
            <person name="Lin H."/>
            <person name="Duan Y."/>
        </authorList>
    </citation>
    <scope>NUCLEOTIDE SEQUENCE [LARGE SCALE GENOMIC DNA]</scope>
    <source>
        <strain evidence="2">psy62</strain>
    </source>
</reference>
<dbReference type="EMBL" id="CP001677">
    <property type="protein sequence ID" value="ACT57312.1"/>
    <property type="molecule type" value="Genomic_DNA"/>
</dbReference>
<accession>C6XG09</accession>
<dbReference type="Proteomes" id="UP000002744">
    <property type="component" value="Chromosome"/>
</dbReference>
<sequence>MNWGLLHFSVFKWSIIFDTGWNNPLGNGVKSK</sequence>
<evidence type="ECO:0000313" key="2">
    <source>
        <dbReference type="Proteomes" id="UP000002744"/>
    </source>
</evidence>
<protein>
    <submittedName>
        <fullName evidence="1">Uncharacterized protein</fullName>
    </submittedName>
</protein>
<evidence type="ECO:0000313" key="1">
    <source>
        <dbReference type="EMBL" id="ACT57312.1"/>
    </source>
</evidence>
<dbReference type="HOGENOM" id="CLU_3388650_0_0_5"/>
<dbReference type="KEGG" id="las:CLIBASIA_03670"/>
<proteinExistence type="predicted"/>
<gene>
    <name evidence="1" type="ordered locus">CLIBASIA_03670</name>
</gene>
<dbReference type="AlphaFoldDB" id="C6XG09"/>
<name>C6XG09_LIBAP</name>
<reference evidence="1 2" key="1">
    <citation type="journal article" date="2009" name="Mol. Plant Microbe Interact.">
        <title>Complete genome sequence of citrus huanglongbing bacterium, 'Candidatus Liberibacter asiaticus' obtained through metagenomics.</title>
        <authorList>
            <person name="Duan Y."/>
            <person name="Zhou L."/>
            <person name="Hall D.G."/>
            <person name="Li W."/>
            <person name="Doddapaneni H."/>
            <person name="Lin H."/>
            <person name="Liu L."/>
            <person name="Vahling C.M."/>
            <person name="Gabriel D.W."/>
            <person name="Williams K.P."/>
            <person name="Dickerman A."/>
            <person name="Sun Y."/>
            <person name="Gottwald T."/>
        </authorList>
    </citation>
    <scope>NUCLEOTIDE SEQUENCE [LARGE SCALE GENOMIC DNA]</scope>
    <source>
        <strain evidence="2">psy62</strain>
    </source>
</reference>
<organism evidence="1 2">
    <name type="scientific">Liberibacter asiaticus (strain psy62)</name>
    <dbReference type="NCBI Taxonomy" id="537021"/>
    <lineage>
        <taxon>Bacteria</taxon>
        <taxon>Pseudomonadati</taxon>
        <taxon>Pseudomonadota</taxon>
        <taxon>Alphaproteobacteria</taxon>
        <taxon>Hyphomicrobiales</taxon>
        <taxon>Rhizobiaceae</taxon>
        <taxon>Liberibacter</taxon>
    </lineage>
</organism>